<organism evidence="2 3">
    <name type="scientific">Punica granatum</name>
    <name type="common">Pomegranate</name>
    <dbReference type="NCBI Taxonomy" id="22663"/>
    <lineage>
        <taxon>Eukaryota</taxon>
        <taxon>Viridiplantae</taxon>
        <taxon>Streptophyta</taxon>
        <taxon>Embryophyta</taxon>
        <taxon>Tracheophyta</taxon>
        <taxon>Spermatophyta</taxon>
        <taxon>Magnoliopsida</taxon>
        <taxon>eudicotyledons</taxon>
        <taxon>Gunneridae</taxon>
        <taxon>Pentapetalae</taxon>
        <taxon>rosids</taxon>
        <taxon>malvids</taxon>
        <taxon>Myrtales</taxon>
        <taxon>Lythraceae</taxon>
        <taxon>Punica</taxon>
    </lineage>
</organism>
<reference evidence="2 3" key="1">
    <citation type="submission" date="2017-11" db="EMBL/GenBank/DDBJ databases">
        <title>De-novo sequencing of pomegranate (Punica granatum L.) genome.</title>
        <authorList>
            <person name="Akparov Z."/>
            <person name="Amiraslanov A."/>
            <person name="Hajiyeva S."/>
            <person name="Abbasov M."/>
            <person name="Kaur K."/>
            <person name="Hamwieh A."/>
            <person name="Solovyev V."/>
            <person name="Salamov A."/>
            <person name="Braich B."/>
            <person name="Kosarev P."/>
            <person name="Mahmoud A."/>
            <person name="Hajiyev E."/>
            <person name="Babayeva S."/>
            <person name="Izzatullayeva V."/>
            <person name="Mammadov A."/>
            <person name="Mammadov A."/>
            <person name="Sharifova S."/>
            <person name="Ojaghi J."/>
            <person name="Eynullazada K."/>
            <person name="Bayramov B."/>
            <person name="Abdulazimova A."/>
            <person name="Shahmuradov I."/>
        </authorList>
    </citation>
    <scope>NUCLEOTIDE SEQUENCE [LARGE SCALE GENOMIC DNA]</scope>
    <source>
        <strain evidence="3">cv. AG2017</strain>
        <tissue evidence="2">Leaf</tissue>
    </source>
</reference>
<gene>
    <name evidence="2" type="ORF">CRG98_000226</name>
</gene>
<feature type="region of interest" description="Disordered" evidence="1">
    <location>
        <begin position="24"/>
        <end position="53"/>
    </location>
</feature>
<sequence length="114" mass="12143">MCVDLQGPSSWTFPKQRLLAPTPIHASGVGRGSGQVSSIVGADRPAAHSSRRSLGGGHLMVMGLGGIHAARHLKPFGAISQKILIYSETLRSSIRNRGSNREMIDSERVKNITG</sequence>
<evidence type="ECO:0000256" key="1">
    <source>
        <dbReference type="SAM" id="MobiDB-lite"/>
    </source>
</evidence>
<name>A0A2I0LFE6_PUNGR</name>
<dbReference type="Proteomes" id="UP000233551">
    <property type="component" value="Unassembled WGS sequence"/>
</dbReference>
<dbReference type="EMBL" id="PGOL01000007">
    <property type="protein sequence ID" value="PKI79380.1"/>
    <property type="molecule type" value="Genomic_DNA"/>
</dbReference>
<evidence type="ECO:0000313" key="2">
    <source>
        <dbReference type="EMBL" id="PKI79380.1"/>
    </source>
</evidence>
<comment type="caution">
    <text evidence="2">The sequence shown here is derived from an EMBL/GenBank/DDBJ whole genome shotgun (WGS) entry which is preliminary data.</text>
</comment>
<protein>
    <submittedName>
        <fullName evidence="2">Uncharacterized protein</fullName>
    </submittedName>
</protein>
<proteinExistence type="predicted"/>
<evidence type="ECO:0000313" key="3">
    <source>
        <dbReference type="Proteomes" id="UP000233551"/>
    </source>
</evidence>
<keyword evidence="3" id="KW-1185">Reference proteome</keyword>
<dbReference type="AlphaFoldDB" id="A0A2I0LFE6"/>
<accession>A0A2I0LFE6</accession>